<proteinExistence type="predicted"/>
<protein>
    <submittedName>
        <fullName evidence="1">Uncharacterized protein</fullName>
    </submittedName>
</protein>
<feature type="non-terminal residue" evidence="1">
    <location>
        <position position="1"/>
    </location>
</feature>
<sequence length="141" mass="15923">ETPKEPLYTPKDYHIVIDNSNVVFGSQIIYDDDTGSTKKNPAIRVNVKNLAKILETDRLQIEIRTRIVGGSDPSKKARVWQEWKSCGYKCILGAQLGNKKVSRLLGNYHIKISFPLFPGSRRGRYVTRSNLRPPSALYGCS</sequence>
<dbReference type="EMBL" id="CAJOAX010013232">
    <property type="protein sequence ID" value="CAF4127364.1"/>
    <property type="molecule type" value="Genomic_DNA"/>
</dbReference>
<accession>A0A819WQS6</accession>
<gene>
    <name evidence="1" type="ORF">OTI717_LOCUS35122</name>
</gene>
<reference evidence="1" key="1">
    <citation type="submission" date="2021-02" db="EMBL/GenBank/DDBJ databases">
        <authorList>
            <person name="Nowell W R."/>
        </authorList>
    </citation>
    <scope>NUCLEOTIDE SEQUENCE</scope>
</reference>
<comment type="caution">
    <text evidence="1">The sequence shown here is derived from an EMBL/GenBank/DDBJ whole genome shotgun (WGS) entry which is preliminary data.</text>
</comment>
<dbReference type="Proteomes" id="UP000663823">
    <property type="component" value="Unassembled WGS sequence"/>
</dbReference>
<name>A0A819WQS6_9BILA</name>
<evidence type="ECO:0000313" key="2">
    <source>
        <dbReference type="Proteomes" id="UP000663823"/>
    </source>
</evidence>
<dbReference type="AlphaFoldDB" id="A0A819WQS6"/>
<organism evidence="1 2">
    <name type="scientific">Rotaria sordida</name>
    <dbReference type="NCBI Taxonomy" id="392033"/>
    <lineage>
        <taxon>Eukaryota</taxon>
        <taxon>Metazoa</taxon>
        <taxon>Spiralia</taxon>
        <taxon>Gnathifera</taxon>
        <taxon>Rotifera</taxon>
        <taxon>Eurotatoria</taxon>
        <taxon>Bdelloidea</taxon>
        <taxon>Philodinida</taxon>
        <taxon>Philodinidae</taxon>
        <taxon>Rotaria</taxon>
    </lineage>
</organism>
<evidence type="ECO:0000313" key="1">
    <source>
        <dbReference type="EMBL" id="CAF4127364.1"/>
    </source>
</evidence>
<feature type="non-terminal residue" evidence="1">
    <location>
        <position position="141"/>
    </location>
</feature>